<protein>
    <submittedName>
        <fullName evidence="1">Uncharacterized protein</fullName>
    </submittedName>
</protein>
<reference evidence="1" key="1">
    <citation type="submission" date="2022-02" db="EMBL/GenBank/DDBJ databases">
        <title>Plant Genome Project.</title>
        <authorList>
            <person name="Zhang R.-G."/>
        </authorList>
    </citation>
    <scope>NUCLEOTIDE SEQUENCE</scope>
    <source>
        <strain evidence="1">AT1</strain>
    </source>
</reference>
<dbReference type="EMBL" id="CM046391">
    <property type="protein sequence ID" value="KAI8557714.1"/>
    <property type="molecule type" value="Genomic_DNA"/>
</dbReference>
<evidence type="ECO:0000313" key="2">
    <source>
        <dbReference type="Proteomes" id="UP001062846"/>
    </source>
</evidence>
<gene>
    <name evidence="1" type="ORF">RHMOL_Rhmol04G0031100</name>
</gene>
<dbReference type="Proteomes" id="UP001062846">
    <property type="component" value="Chromosome 4"/>
</dbReference>
<organism evidence="1 2">
    <name type="scientific">Rhododendron molle</name>
    <name type="common">Chinese azalea</name>
    <name type="synonym">Azalea mollis</name>
    <dbReference type="NCBI Taxonomy" id="49168"/>
    <lineage>
        <taxon>Eukaryota</taxon>
        <taxon>Viridiplantae</taxon>
        <taxon>Streptophyta</taxon>
        <taxon>Embryophyta</taxon>
        <taxon>Tracheophyta</taxon>
        <taxon>Spermatophyta</taxon>
        <taxon>Magnoliopsida</taxon>
        <taxon>eudicotyledons</taxon>
        <taxon>Gunneridae</taxon>
        <taxon>Pentapetalae</taxon>
        <taxon>asterids</taxon>
        <taxon>Ericales</taxon>
        <taxon>Ericaceae</taxon>
        <taxon>Ericoideae</taxon>
        <taxon>Rhodoreae</taxon>
        <taxon>Rhododendron</taxon>
    </lineage>
</organism>
<accession>A0ACC0NXN7</accession>
<name>A0ACC0NXN7_RHOML</name>
<evidence type="ECO:0000313" key="1">
    <source>
        <dbReference type="EMBL" id="KAI8557714.1"/>
    </source>
</evidence>
<keyword evidence="2" id="KW-1185">Reference proteome</keyword>
<sequence>MTHFTIMPWSEGKLIEMTALLMVARKRVTAGFEGSMDICQHLFDEMPWIAHDESRLMGHGNGGKSVRGFKDKEEVIMSAFVLLEVFEKAGDRIEAYVLSVQSEMTDQEVIKDIMCLLNEAGIIVKDNDIDLSNIDCETDKIKLEIQELGDLLIFCLTKVTFALLIQ</sequence>
<comment type="caution">
    <text evidence="1">The sequence shown here is derived from an EMBL/GenBank/DDBJ whole genome shotgun (WGS) entry which is preliminary data.</text>
</comment>
<proteinExistence type="predicted"/>